<evidence type="ECO:0000313" key="2">
    <source>
        <dbReference type="Proteomes" id="UP000616151"/>
    </source>
</evidence>
<keyword evidence="2" id="KW-1185">Reference proteome</keyword>
<accession>A0ACC5R3T2</accession>
<evidence type="ECO:0000313" key="1">
    <source>
        <dbReference type="EMBL" id="MBK1867023.1"/>
    </source>
</evidence>
<comment type="caution">
    <text evidence="1">The sequence shown here is derived from an EMBL/GenBank/DDBJ whole genome shotgun (WGS) entry which is preliminary data.</text>
</comment>
<sequence length="309" mass="32541">MLRIVAHGFGAPADVLVCEPAPRVEPEPSGVVVRMRASAINPSDLVSVSGAYSFRIPLPFVPGFEGVGVIDAIDAEVSGLRMGQRVLPLGSAGGWQSFKALPAEWCIPVPDDLSDEQAATAYVNPLTARLILRTLAPSPGMLVAVNAANSAIGRILLRLLDAMNIRSLAIVRSKQAMALLADEPICNVILAGEPLPPLDGGFDAIGGDDGAAMAQAIRSGGALMHYGLLSGRPLPPGLRSVKPFWLRNWVHAASRAELRAAMAEVFDDIRSGLAATTIEACYPLSAYRVALAHNAQASRCGKILFKPQL</sequence>
<dbReference type="Proteomes" id="UP000616151">
    <property type="component" value="Unassembled WGS sequence"/>
</dbReference>
<dbReference type="EMBL" id="JAENHL010000007">
    <property type="protein sequence ID" value="MBK1867023.1"/>
    <property type="molecule type" value="Genomic_DNA"/>
</dbReference>
<proteinExistence type="predicted"/>
<name>A0ACC5R3T2_9HYPH</name>
<organism evidence="1 2">
    <name type="scientific">Taklimakanibacter albus</name>
    <dbReference type="NCBI Taxonomy" id="2800327"/>
    <lineage>
        <taxon>Bacteria</taxon>
        <taxon>Pseudomonadati</taxon>
        <taxon>Pseudomonadota</taxon>
        <taxon>Alphaproteobacteria</taxon>
        <taxon>Hyphomicrobiales</taxon>
        <taxon>Aestuariivirgaceae</taxon>
        <taxon>Taklimakanibacter</taxon>
    </lineage>
</organism>
<protein>
    <submittedName>
        <fullName evidence="1">Zinc-dependent alcohol dehydrogenase family protein</fullName>
    </submittedName>
</protein>
<reference evidence="1" key="1">
    <citation type="submission" date="2021-01" db="EMBL/GenBank/DDBJ databases">
        <authorList>
            <person name="Sun Q."/>
        </authorList>
    </citation>
    <scope>NUCLEOTIDE SEQUENCE</scope>
    <source>
        <strain evidence="1">YIM B02566</strain>
    </source>
</reference>
<gene>
    <name evidence="1" type="ORF">JHL16_11760</name>
</gene>